<keyword evidence="2" id="KW-1185">Reference proteome</keyword>
<gene>
    <name evidence="1" type="ORF">CVT26_005904</name>
</gene>
<dbReference type="Proteomes" id="UP000284706">
    <property type="component" value="Unassembled WGS sequence"/>
</dbReference>
<comment type="caution">
    <text evidence="1">The sequence shown here is derived from an EMBL/GenBank/DDBJ whole genome shotgun (WGS) entry which is preliminary data.</text>
</comment>
<dbReference type="InParanoid" id="A0A409Y1P9"/>
<evidence type="ECO:0000313" key="1">
    <source>
        <dbReference type="EMBL" id="PPQ96918.1"/>
    </source>
</evidence>
<proteinExistence type="predicted"/>
<sequence>CNYRWPSVHSATFTSSLTLFRSKTDQGGNACHILINTFGQILSPWLSLRVLGGCCPHHAQQMTPSDSLNHYIEVNPPGCCTALDDYRLAVTQRATRWVRT</sequence>
<accession>A0A409Y1P9</accession>
<dbReference type="EMBL" id="NHYE01001315">
    <property type="protein sequence ID" value="PPQ96918.1"/>
    <property type="molecule type" value="Genomic_DNA"/>
</dbReference>
<reference evidence="1 2" key="1">
    <citation type="journal article" date="2018" name="Evol. Lett.">
        <title>Horizontal gene cluster transfer increased hallucinogenic mushroom diversity.</title>
        <authorList>
            <person name="Reynolds H.T."/>
            <person name="Vijayakumar V."/>
            <person name="Gluck-Thaler E."/>
            <person name="Korotkin H.B."/>
            <person name="Matheny P.B."/>
            <person name="Slot J.C."/>
        </authorList>
    </citation>
    <scope>NUCLEOTIDE SEQUENCE [LARGE SCALE GENOMIC DNA]</scope>
    <source>
        <strain evidence="1 2">SRW20</strain>
    </source>
</reference>
<feature type="non-terminal residue" evidence="1">
    <location>
        <position position="1"/>
    </location>
</feature>
<organism evidence="1 2">
    <name type="scientific">Gymnopilus dilepis</name>
    <dbReference type="NCBI Taxonomy" id="231916"/>
    <lineage>
        <taxon>Eukaryota</taxon>
        <taxon>Fungi</taxon>
        <taxon>Dikarya</taxon>
        <taxon>Basidiomycota</taxon>
        <taxon>Agaricomycotina</taxon>
        <taxon>Agaricomycetes</taxon>
        <taxon>Agaricomycetidae</taxon>
        <taxon>Agaricales</taxon>
        <taxon>Agaricineae</taxon>
        <taxon>Hymenogastraceae</taxon>
        <taxon>Gymnopilus</taxon>
    </lineage>
</organism>
<protein>
    <submittedName>
        <fullName evidence="1">Uncharacterized protein</fullName>
    </submittedName>
</protein>
<dbReference type="AlphaFoldDB" id="A0A409Y1P9"/>
<evidence type="ECO:0000313" key="2">
    <source>
        <dbReference type="Proteomes" id="UP000284706"/>
    </source>
</evidence>
<name>A0A409Y1P9_9AGAR</name>